<reference evidence="4 5" key="1">
    <citation type="submission" date="2016-03" db="EMBL/GenBank/DDBJ databases">
        <authorList>
            <person name="Ploux O."/>
        </authorList>
    </citation>
    <scope>NUCLEOTIDE SEQUENCE [LARGE SCALE GENOMIC DNA]</scope>
    <source>
        <strain evidence="4 5">URUG2</strain>
    </source>
</reference>
<name>A0A2D3ULC2_9PEZI</name>
<organism evidence="4 5">
    <name type="scientific">Ramularia collo-cygni</name>
    <dbReference type="NCBI Taxonomy" id="112498"/>
    <lineage>
        <taxon>Eukaryota</taxon>
        <taxon>Fungi</taxon>
        <taxon>Dikarya</taxon>
        <taxon>Ascomycota</taxon>
        <taxon>Pezizomycotina</taxon>
        <taxon>Dothideomycetes</taxon>
        <taxon>Dothideomycetidae</taxon>
        <taxon>Mycosphaerellales</taxon>
        <taxon>Mycosphaerellaceae</taxon>
        <taxon>Ramularia</taxon>
    </lineage>
</organism>
<dbReference type="Proteomes" id="UP000225277">
    <property type="component" value="Unassembled WGS sequence"/>
</dbReference>
<dbReference type="CDD" id="cd09264">
    <property type="entry name" value="AP_Syp1_MHD"/>
    <property type="match status" value="1"/>
</dbReference>
<dbReference type="PROSITE" id="PS51072">
    <property type="entry name" value="MHD"/>
    <property type="match status" value="1"/>
</dbReference>
<keyword evidence="1" id="KW-0254">Endocytosis</keyword>
<gene>
    <name evidence="4" type="ORF">RCC_00429</name>
</gene>
<protein>
    <recommendedName>
        <fullName evidence="3">MHD domain-containing protein</fullName>
    </recommendedName>
</protein>
<feature type="compositionally biased region" description="Low complexity" evidence="2">
    <location>
        <begin position="379"/>
        <end position="390"/>
    </location>
</feature>
<dbReference type="InterPro" id="IPR027267">
    <property type="entry name" value="AH/BAR_dom_sf"/>
</dbReference>
<dbReference type="GO" id="GO:0032153">
    <property type="term" value="C:cell division site"/>
    <property type="evidence" value="ECO:0007669"/>
    <property type="project" value="TreeGrafter"/>
</dbReference>
<dbReference type="CDD" id="cd07650">
    <property type="entry name" value="F-BAR_Syp1p_like"/>
    <property type="match status" value="1"/>
</dbReference>
<dbReference type="GO" id="GO:0030139">
    <property type="term" value="C:endocytic vesicle"/>
    <property type="evidence" value="ECO:0007669"/>
    <property type="project" value="TreeGrafter"/>
</dbReference>
<feature type="compositionally biased region" description="Polar residues" evidence="2">
    <location>
        <begin position="576"/>
        <end position="592"/>
    </location>
</feature>
<dbReference type="GO" id="GO:0032185">
    <property type="term" value="P:septin cytoskeleton organization"/>
    <property type="evidence" value="ECO:0007669"/>
    <property type="project" value="TreeGrafter"/>
</dbReference>
<evidence type="ECO:0000313" key="5">
    <source>
        <dbReference type="Proteomes" id="UP000225277"/>
    </source>
</evidence>
<dbReference type="InterPro" id="IPR028565">
    <property type="entry name" value="MHD"/>
</dbReference>
<dbReference type="PANTHER" id="PTHR23065">
    <property type="entry name" value="PROLINE-SERINE-THREONINE PHOSPHATASE INTERACTING PROTEIN 1"/>
    <property type="match status" value="1"/>
</dbReference>
<dbReference type="GO" id="GO:0005886">
    <property type="term" value="C:plasma membrane"/>
    <property type="evidence" value="ECO:0007669"/>
    <property type="project" value="TreeGrafter"/>
</dbReference>
<dbReference type="PANTHER" id="PTHR23065:SF54">
    <property type="entry name" value="SUPPRESSOR OF YEAST PROFILIN DELETION"/>
    <property type="match status" value="1"/>
</dbReference>
<accession>A0A2D3ULC2</accession>
<feature type="compositionally biased region" description="Polar residues" evidence="2">
    <location>
        <begin position="253"/>
        <end position="278"/>
    </location>
</feature>
<evidence type="ECO:0000256" key="2">
    <source>
        <dbReference type="SAM" id="MobiDB-lite"/>
    </source>
</evidence>
<sequence>MGEPRMEYMGILPKVQPAQALDILNDRVTQIGRLNTSIVSWLAERRRLEEQYAAGLRGLARRNIDDMDLGIFSVPWAGITSSMETLAEAHSALANRVEVDIERPLKEYPTHNRELQGLEGSQERLAAIIKDMDDAAKKTEKLLGKGEKADANKVANATSDLDDARARWDAHAPVAFDSLQVMDEKRVNELRDLLTQLQTLEIDQVEKSRVGAEQCLNVLLNVETADEIKTFALRSMSAKPRAPQRASFMPGMPSSSSTATQSRNPPTNDAASEVSDTTPEPKKGFAKGLKRFGTVISRRRESKMPSTLPSTAESPEERKPKPSPFGRMGRSKDSYGLEPPREAPSTLQRPSSPLRMGSEILESPVSKDPPQLGDIPHLNGNSTMGSTTNNYANGGYNSDLADLEPHKSSNTTATEPARDSEGFSVPPADLDPISQAQAEAAAETPQYNVNIRQAPIEEEGGEAALASLASKLQAPPPVSRRAGTVRGRRDARNSTAVGNFAAPETLAADPSMTISEERSYTANRLDPNNTPAYTTAAHPTQLAADPSSSSLVQSPSTGFSGAALAGGALAAGTSSQSFLPSQEIPQSPTFRPSSRLEDNQSIRSGRSTASQGLSKHPDLHDQGLTSSIIETISARFESGQLMTSSLIGEIALGFNGPPTADQESVRLENFSLLDKIAPNPLILRPGATEGEYALNIPTLARGNAIAFKYQLQAENSAAYAPLTVQPICKIEENQASIIVNYSISPSFPTTGPVMLNNLTIALTLEGAKASSCLSKPVGTFAREKGLIFWSLGDVTLTPGAAPERLLARFPTEGMAKGGSVEARWEVQGMGSAVGVSTLKAGADPFADGDETSWKPVVGVKKMVAGGYGGR</sequence>
<dbReference type="Pfam" id="PF00611">
    <property type="entry name" value="FCH"/>
    <property type="match status" value="1"/>
</dbReference>
<feature type="region of interest" description="Disordered" evidence="2">
    <location>
        <begin position="235"/>
        <end position="447"/>
    </location>
</feature>
<dbReference type="STRING" id="112498.A0A2D3ULC2"/>
<dbReference type="AlphaFoldDB" id="A0A2D3ULC2"/>
<dbReference type="InterPro" id="IPR049609">
    <property type="entry name" value="Syp1-like_MHD"/>
</dbReference>
<dbReference type="InterPro" id="IPR001060">
    <property type="entry name" value="FCH_dom"/>
</dbReference>
<feature type="compositionally biased region" description="Basic and acidic residues" evidence="2">
    <location>
        <begin position="330"/>
        <end position="341"/>
    </location>
</feature>
<feature type="domain" description="MHD" evidence="3">
    <location>
        <begin position="621"/>
        <end position="870"/>
    </location>
</feature>
<evidence type="ECO:0000256" key="1">
    <source>
        <dbReference type="ARBA" id="ARBA00022583"/>
    </source>
</evidence>
<evidence type="ECO:0000259" key="3">
    <source>
        <dbReference type="PROSITE" id="PS51072"/>
    </source>
</evidence>
<feature type="compositionally biased region" description="Polar residues" evidence="2">
    <location>
        <begin position="601"/>
        <end position="613"/>
    </location>
</feature>
<keyword evidence="5" id="KW-1185">Reference proteome</keyword>
<dbReference type="Gene3D" id="1.20.1270.60">
    <property type="entry name" value="Arfaptin homology (AH) domain/BAR domain"/>
    <property type="match status" value="1"/>
</dbReference>
<dbReference type="SUPFAM" id="SSF103657">
    <property type="entry name" value="BAR/IMD domain-like"/>
    <property type="match status" value="1"/>
</dbReference>
<evidence type="ECO:0000313" key="4">
    <source>
        <dbReference type="EMBL" id="CZT14452.1"/>
    </source>
</evidence>
<proteinExistence type="predicted"/>
<dbReference type="SMART" id="SM00055">
    <property type="entry name" value="FCH"/>
    <property type="match status" value="1"/>
</dbReference>
<dbReference type="OrthoDB" id="331602at2759"/>
<dbReference type="Pfam" id="PF10291">
    <property type="entry name" value="muHD"/>
    <property type="match status" value="1"/>
</dbReference>
<dbReference type="GeneID" id="35595822"/>
<feature type="region of interest" description="Disordered" evidence="2">
    <location>
        <begin position="576"/>
        <end position="621"/>
    </location>
</feature>
<feature type="region of interest" description="Disordered" evidence="2">
    <location>
        <begin position="469"/>
        <end position="512"/>
    </location>
</feature>
<dbReference type="EMBL" id="FJUY01000001">
    <property type="protein sequence ID" value="CZT14452.1"/>
    <property type="molecule type" value="Genomic_DNA"/>
</dbReference>
<dbReference type="RefSeq" id="XP_023621349.1">
    <property type="nucleotide sequence ID" value="XM_023765581.1"/>
</dbReference>
<dbReference type="GO" id="GO:0006897">
    <property type="term" value="P:endocytosis"/>
    <property type="evidence" value="ECO:0007669"/>
    <property type="project" value="UniProtKB-KW"/>
</dbReference>
<dbReference type="InterPro" id="IPR018808">
    <property type="entry name" value="Muniscin_C"/>
</dbReference>